<dbReference type="GO" id="GO:0043709">
    <property type="term" value="P:cell adhesion involved in single-species biofilm formation"/>
    <property type="evidence" value="ECO:0007669"/>
    <property type="project" value="TreeGrafter"/>
</dbReference>
<protein>
    <submittedName>
        <fullName evidence="2">GGDEF domain-containing protein</fullName>
    </submittedName>
</protein>
<dbReference type="KEGG" id="vil:CFK37_12700"/>
<proteinExistence type="predicted"/>
<dbReference type="InterPro" id="IPR029787">
    <property type="entry name" value="Nucleotide_cyclase"/>
</dbReference>
<evidence type="ECO:0000259" key="1">
    <source>
        <dbReference type="PROSITE" id="PS50887"/>
    </source>
</evidence>
<dbReference type="InterPro" id="IPR029016">
    <property type="entry name" value="GAF-like_dom_sf"/>
</dbReference>
<keyword evidence="3" id="KW-1185">Reference proteome</keyword>
<dbReference type="InterPro" id="IPR050469">
    <property type="entry name" value="Diguanylate_Cyclase"/>
</dbReference>
<dbReference type="PANTHER" id="PTHR45138:SF9">
    <property type="entry name" value="DIGUANYLATE CYCLASE DGCM-RELATED"/>
    <property type="match status" value="1"/>
</dbReference>
<dbReference type="SUPFAM" id="SSF55073">
    <property type="entry name" value="Nucleotide cyclase"/>
    <property type="match status" value="1"/>
</dbReference>
<dbReference type="PANTHER" id="PTHR45138">
    <property type="entry name" value="REGULATORY COMPONENTS OF SENSORY TRANSDUCTION SYSTEM"/>
    <property type="match status" value="1"/>
</dbReference>
<gene>
    <name evidence="2" type="ORF">CFK37_12700</name>
</gene>
<dbReference type="Pfam" id="PF13185">
    <property type="entry name" value="GAF_2"/>
    <property type="match status" value="1"/>
</dbReference>
<dbReference type="PROSITE" id="PS50887">
    <property type="entry name" value="GGDEF"/>
    <property type="match status" value="1"/>
</dbReference>
<dbReference type="Pfam" id="PF00990">
    <property type="entry name" value="GGDEF"/>
    <property type="match status" value="1"/>
</dbReference>
<dbReference type="NCBIfam" id="TIGR00254">
    <property type="entry name" value="GGDEF"/>
    <property type="match status" value="1"/>
</dbReference>
<feature type="domain" description="GGDEF" evidence="1">
    <location>
        <begin position="488"/>
        <end position="616"/>
    </location>
</feature>
<dbReference type="CDD" id="cd01949">
    <property type="entry name" value="GGDEF"/>
    <property type="match status" value="1"/>
</dbReference>
<dbReference type="OrthoDB" id="9759607at2"/>
<reference evidence="2 3" key="1">
    <citation type="submission" date="2017-07" db="EMBL/GenBank/DDBJ databases">
        <title>Virgibacillus sp. LM2416.</title>
        <authorList>
            <person name="Tak E.J."/>
            <person name="Bae J.-W."/>
        </authorList>
    </citation>
    <scope>NUCLEOTIDE SEQUENCE [LARGE SCALE GENOMIC DNA]</scope>
    <source>
        <strain evidence="2 3">LM2416</strain>
    </source>
</reference>
<accession>A0A220U4C3</accession>
<dbReference type="SMART" id="SM00267">
    <property type="entry name" value="GGDEF"/>
    <property type="match status" value="1"/>
</dbReference>
<dbReference type="AlphaFoldDB" id="A0A220U4C3"/>
<dbReference type="EMBL" id="CP022315">
    <property type="protein sequence ID" value="ASK62940.1"/>
    <property type="molecule type" value="Genomic_DNA"/>
</dbReference>
<dbReference type="FunFam" id="3.30.70.270:FF:000001">
    <property type="entry name" value="Diguanylate cyclase domain protein"/>
    <property type="match status" value="1"/>
</dbReference>
<dbReference type="GO" id="GO:0052621">
    <property type="term" value="F:diguanylate cyclase activity"/>
    <property type="evidence" value="ECO:0007669"/>
    <property type="project" value="TreeGrafter"/>
</dbReference>
<dbReference type="Gene3D" id="3.30.70.270">
    <property type="match status" value="1"/>
</dbReference>
<dbReference type="GO" id="GO:0005886">
    <property type="term" value="C:plasma membrane"/>
    <property type="evidence" value="ECO:0007669"/>
    <property type="project" value="TreeGrafter"/>
</dbReference>
<dbReference type="GO" id="GO:1902201">
    <property type="term" value="P:negative regulation of bacterial-type flagellum-dependent cell motility"/>
    <property type="evidence" value="ECO:0007669"/>
    <property type="project" value="TreeGrafter"/>
</dbReference>
<evidence type="ECO:0000313" key="2">
    <source>
        <dbReference type="EMBL" id="ASK62940.1"/>
    </source>
</evidence>
<dbReference type="InterPro" id="IPR043128">
    <property type="entry name" value="Rev_trsase/Diguanyl_cyclase"/>
</dbReference>
<dbReference type="InterPro" id="IPR003018">
    <property type="entry name" value="GAF"/>
</dbReference>
<dbReference type="Proteomes" id="UP000198312">
    <property type="component" value="Chromosome"/>
</dbReference>
<name>A0A220U4C3_9BACI</name>
<organism evidence="2 3">
    <name type="scientific">Virgibacillus phasianinus</name>
    <dbReference type="NCBI Taxonomy" id="2017483"/>
    <lineage>
        <taxon>Bacteria</taxon>
        <taxon>Bacillati</taxon>
        <taxon>Bacillota</taxon>
        <taxon>Bacilli</taxon>
        <taxon>Bacillales</taxon>
        <taxon>Bacillaceae</taxon>
        <taxon>Virgibacillus</taxon>
    </lineage>
</organism>
<sequence>MMDQNQIKDTIRNCFYELLSTISSFSYIQLLEKVSLQIQEILAVDFTAIYSYNNWKQTFERFTGEEHNELPKQIGARVIKKNYYSHSNIDLHDLDSGKLQTKIIPLQMKIEPEAFLLIANQLNDDKPRTEVIEIIKLELENLLNIVNTFKVSRENEKQKTFLSDLTTNLYSIISRENVLTEIAKAMDKLYPFCDYHILLAREFKEETTLPIDILEYSDDATKRICTQTYLTEKVQLEDRIKEGKTYLYVPLKGKQAIYGILRIITSNKIVFPEKEIDFITEFASVSGKAIESALLYQNSKHLVEDLKLINETTHALNSNLNIVEITSIVCKKIIEACAATVVGFIYSAKTKHHMKEVLPKSTNYFFTNEGEKHADYIFDRVMDKQEPLFSGDFTKEVKDFPYSSVMAIPMLHGGEIHGVIVIIHEQQYAFTIGNLNLMQSLVQHFTLAMANSMLNEKLKTAAVTDYLTKLYSRNHLEEKIEHHFAADEMGSLIVIDIDDFKGINDTFGHYVGDEVIVQIASIILAHTGKNDIPARWGGEEFAIYLSNATVDEGVQIATQIRKQAENFTDPKVTLSCGVATWDTNKRADVKDLFIRADKALYSAKKFGKNCVVKEIEDNSDLKLVKNK</sequence>
<dbReference type="RefSeq" id="WP_089062199.1">
    <property type="nucleotide sequence ID" value="NZ_CP022315.1"/>
</dbReference>
<dbReference type="InterPro" id="IPR000160">
    <property type="entry name" value="GGDEF_dom"/>
</dbReference>
<dbReference type="Gene3D" id="3.30.450.40">
    <property type="match status" value="2"/>
</dbReference>
<dbReference type="SUPFAM" id="SSF55781">
    <property type="entry name" value="GAF domain-like"/>
    <property type="match status" value="2"/>
</dbReference>
<evidence type="ECO:0000313" key="3">
    <source>
        <dbReference type="Proteomes" id="UP000198312"/>
    </source>
</evidence>